<dbReference type="Gene3D" id="2.30.39.10">
    <property type="entry name" value="Alpha-1-antitrypsin, domain 1"/>
    <property type="match status" value="1"/>
</dbReference>
<dbReference type="PANTHER" id="PTHR11461">
    <property type="entry name" value="SERINE PROTEASE INHIBITOR, SERPIN"/>
    <property type="match status" value="1"/>
</dbReference>
<dbReference type="EMBL" id="BAAFST010000012">
    <property type="protein sequence ID" value="GAB1297756.1"/>
    <property type="molecule type" value="Genomic_DNA"/>
</dbReference>
<comment type="similarity">
    <text evidence="1">Belongs to the serpin family.</text>
</comment>
<evidence type="ECO:0000313" key="4">
    <source>
        <dbReference type="Proteomes" id="UP001623349"/>
    </source>
</evidence>
<gene>
    <name evidence="3" type="ORF">APTSU1_001299200</name>
</gene>
<proteinExistence type="inferred from homology"/>
<name>A0ABQ0FEU3_APOSI</name>
<dbReference type="InterPro" id="IPR042185">
    <property type="entry name" value="Serpin_sf_2"/>
</dbReference>
<keyword evidence="4" id="KW-1185">Reference proteome</keyword>
<evidence type="ECO:0000313" key="3">
    <source>
        <dbReference type="EMBL" id="GAB1297756.1"/>
    </source>
</evidence>
<dbReference type="InterPro" id="IPR000215">
    <property type="entry name" value="Serpin_fam"/>
</dbReference>
<dbReference type="SMART" id="SM00093">
    <property type="entry name" value="SERPIN"/>
    <property type="match status" value="1"/>
</dbReference>
<evidence type="ECO:0000259" key="2">
    <source>
        <dbReference type="SMART" id="SM00093"/>
    </source>
</evidence>
<organism evidence="3 4">
    <name type="scientific">Apodemus speciosus</name>
    <name type="common">Large Japanese field mouse</name>
    <dbReference type="NCBI Taxonomy" id="105296"/>
    <lineage>
        <taxon>Eukaryota</taxon>
        <taxon>Metazoa</taxon>
        <taxon>Chordata</taxon>
        <taxon>Craniata</taxon>
        <taxon>Vertebrata</taxon>
        <taxon>Euteleostomi</taxon>
        <taxon>Mammalia</taxon>
        <taxon>Eutheria</taxon>
        <taxon>Euarchontoglires</taxon>
        <taxon>Glires</taxon>
        <taxon>Rodentia</taxon>
        <taxon>Myomorpha</taxon>
        <taxon>Muroidea</taxon>
        <taxon>Muridae</taxon>
        <taxon>Murinae</taxon>
        <taxon>Apodemus</taxon>
    </lineage>
</organism>
<feature type="domain" description="Serpin" evidence="2">
    <location>
        <begin position="100"/>
        <end position="401"/>
    </location>
</feature>
<accession>A0ABQ0FEU3</accession>
<evidence type="ECO:0000256" key="1">
    <source>
        <dbReference type="RuleBase" id="RU000411"/>
    </source>
</evidence>
<comment type="caution">
    <text evidence="3">The sequence shown here is derived from an EMBL/GenBank/DDBJ whole genome shotgun (WGS) entry which is preliminary data.</text>
</comment>
<dbReference type="Pfam" id="PF00079">
    <property type="entry name" value="Serpin"/>
    <property type="match status" value="1"/>
</dbReference>
<reference evidence="3 4" key="1">
    <citation type="submission" date="2024-08" db="EMBL/GenBank/DDBJ databases">
        <title>The draft genome of Apodemus speciosus.</title>
        <authorList>
            <person name="Nabeshima K."/>
            <person name="Suzuki S."/>
            <person name="Onuma M."/>
        </authorList>
    </citation>
    <scope>NUCLEOTIDE SEQUENCE [LARGE SCALE GENOMIC DNA]</scope>
    <source>
        <strain evidence="3">IB14-021</strain>
    </source>
</reference>
<dbReference type="Proteomes" id="UP001623349">
    <property type="component" value="Unassembled WGS sequence"/>
</dbReference>
<dbReference type="PANTHER" id="PTHR11461:SF122">
    <property type="entry name" value="SERINE (OR CYSTEINE) PEPTIDASE INHIBITOR, CLADE A (ALPHA-1 ANTIPROTEINASE, ANTITRYPSIN), MEMBER 3J-RELATED"/>
    <property type="match status" value="1"/>
</dbReference>
<dbReference type="InterPro" id="IPR023796">
    <property type="entry name" value="Serpin_dom"/>
</dbReference>
<dbReference type="Gene3D" id="3.30.497.10">
    <property type="entry name" value="Antithrombin, subunit I, domain 2"/>
    <property type="match status" value="1"/>
</dbReference>
<dbReference type="SUPFAM" id="SSF56574">
    <property type="entry name" value="Serpins"/>
    <property type="match status" value="1"/>
</dbReference>
<protein>
    <submittedName>
        <fullName evidence="3">Serine (Or cysteine) peptidase inhibitor, clade A (Alpha-1 antiproteinase, antitrypsin), member 3J</fullName>
    </submittedName>
</protein>
<dbReference type="InterPro" id="IPR042178">
    <property type="entry name" value="Serpin_sf_1"/>
</dbReference>
<sequence>MWDPGGDTTVTESLWERWHLRQDYIRQEMLWGQGPQFPAWRTEKMAFIAVLGLLMTGICPAVLCCSDGTLGSHTAVQKGQDTQNQLDSLTLASINEGFAFSLYKLLNLKNLHKNIVFSPLSLAIALASVSLGAKGTTLEEILEGLKFNVTETPEADIHRGFGQLLQKLSQSGDQVQISTGSAIFPEKHLQILTEFKEKARALYQTEAFPANFQQPCEAREFINDHVMKETQGKIKELVSDLVKRTSMVAVNYLLFRGKWKVPFDPDDTFMGKFILDRMRPVMVPMMKIEYLTIPYFRDEELKCTVVELSYTDNGKAIFILPDQGKMQQVEASLQPETMRKWRKSLRPRMIDELCLPKFSVSKNYRLESIFPELGIKELFSTQAGLSGITGDKGIRVSLGGPQGCAGCA</sequence>
<dbReference type="InterPro" id="IPR036186">
    <property type="entry name" value="Serpin_sf"/>
</dbReference>